<keyword evidence="1" id="KW-0472">Membrane</keyword>
<dbReference type="Proteomes" id="UP000214596">
    <property type="component" value="Unassembled WGS sequence"/>
</dbReference>
<organism evidence="2 3">
    <name type="scientific">Vibrio parahaemolyticus</name>
    <dbReference type="NCBI Taxonomy" id="670"/>
    <lineage>
        <taxon>Bacteria</taxon>
        <taxon>Pseudomonadati</taxon>
        <taxon>Pseudomonadota</taxon>
        <taxon>Gammaproteobacteria</taxon>
        <taxon>Vibrionales</taxon>
        <taxon>Vibrionaceae</taxon>
        <taxon>Vibrio</taxon>
    </lineage>
</organism>
<proteinExistence type="predicted"/>
<dbReference type="EMBL" id="NIXT01000641">
    <property type="protein sequence ID" value="OXE32505.1"/>
    <property type="molecule type" value="Genomic_DNA"/>
</dbReference>
<sequence>MQDIWLVISKWDWSGIVQAGSGLLTVVVAYCALSSWKIQQKSAQVNALFDELITEVNEFIRHSVVPAQIVKFSHIRFESHKDYIELDKSLPHPEVVYVINEFGNDLSKQLIAALEPCGQNSSRIKSLLVRIQLHQPLGFEDCINACNYIVWQHDRMQAFAMTLGSPHMNWENPMVAKSVENSLAITAENIEEHTNENYAKLLKYITKTYGIIYKKPNKAFKSDS</sequence>
<protein>
    <submittedName>
        <fullName evidence="2">Uncharacterized protein</fullName>
    </submittedName>
</protein>
<dbReference type="AlphaFoldDB" id="A0A0L8TUJ5"/>
<dbReference type="OrthoDB" id="7064954at2"/>
<feature type="transmembrane region" description="Helical" evidence="1">
    <location>
        <begin position="15"/>
        <end position="33"/>
    </location>
</feature>
<evidence type="ECO:0000313" key="2">
    <source>
        <dbReference type="EMBL" id="OXE32505.1"/>
    </source>
</evidence>
<evidence type="ECO:0000313" key="3">
    <source>
        <dbReference type="Proteomes" id="UP000214596"/>
    </source>
</evidence>
<name>A0A0L8TUJ5_VIBPH</name>
<accession>A0A0L8TUJ5</accession>
<comment type="caution">
    <text evidence="2">The sequence shown here is derived from an EMBL/GenBank/DDBJ whole genome shotgun (WGS) entry which is preliminary data.</text>
</comment>
<gene>
    <name evidence="2" type="ORF">CA163_12365</name>
</gene>
<dbReference type="STRING" id="670.ACZ92_17515"/>
<evidence type="ECO:0000256" key="1">
    <source>
        <dbReference type="SAM" id="Phobius"/>
    </source>
</evidence>
<reference evidence="2 3" key="1">
    <citation type="journal article" date="2017" name="Appl. Environ. Microbiol.">
        <title>Parallel evolution of two clades of a major Atlantic endemic Vibrio parahaemolyticus pathogen lineage by independent acquisition of related pathogenicity islands.</title>
        <authorList>
            <person name="Xu F."/>
            <person name="Gonzalez-Escalona N."/>
            <person name="Drees K.P."/>
            <person name="Sebra R.P."/>
            <person name="Cooper V.S."/>
            <person name="Jones S.H."/>
            <person name="Whistler C.A."/>
        </authorList>
    </citation>
    <scope>NUCLEOTIDE SEQUENCE [LARGE SCALE GENOMIC DNA]</scope>
    <source>
        <strain evidence="2 3">MAVP-3</strain>
    </source>
</reference>
<keyword evidence="1" id="KW-1133">Transmembrane helix</keyword>
<keyword evidence="1" id="KW-0812">Transmembrane</keyword>
<dbReference type="RefSeq" id="WP_005483286.1">
    <property type="nucleotide sequence ID" value="NZ_CAMFGX010000044.1"/>
</dbReference>
<dbReference type="GeneID" id="1189355"/>